<protein>
    <submittedName>
        <fullName evidence="3">Probable Endo-beta-1,6-galactanase</fullName>
    </submittedName>
</protein>
<feature type="domain" description="Endo-beta-1,6-galactanase-like" evidence="2">
    <location>
        <begin position="27"/>
        <end position="278"/>
    </location>
</feature>
<reference evidence="3" key="1">
    <citation type="submission" date="2018-03" db="EMBL/GenBank/DDBJ databases">
        <authorList>
            <person name="Guldener U."/>
        </authorList>
    </citation>
    <scope>NUCLEOTIDE SEQUENCE</scope>
</reference>
<evidence type="ECO:0000313" key="3">
    <source>
        <dbReference type="EMBL" id="SPO00328.1"/>
    </source>
</evidence>
<organism evidence="3 4">
    <name type="scientific">Cephalotrichum gorgonifer</name>
    <dbReference type="NCBI Taxonomy" id="2041049"/>
    <lineage>
        <taxon>Eukaryota</taxon>
        <taxon>Fungi</taxon>
        <taxon>Dikarya</taxon>
        <taxon>Ascomycota</taxon>
        <taxon>Pezizomycotina</taxon>
        <taxon>Sordariomycetes</taxon>
        <taxon>Hypocreomycetidae</taxon>
        <taxon>Microascales</taxon>
        <taxon>Microascaceae</taxon>
        <taxon>Cephalotrichum</taxon>
    </lineage>
</organism>
<keyword evidence="1" id="KW-0732">Signal</keyword>
<dbReference type="Pfam" id="PF14587">
    <property type="entry name" value="Glyco_hydr_30_2"/>
    <property type="match status" value="1"/>
</dbReference>
<dbReference type="Gene3D" id="2.60.40.1180">
    <property type="entry name" value="Golgi alpha-mannosidase II"/>
    <property type="match status" value="1"/>
</dbReference>
<feature type="signal peptide" evidence="1">
    <location>
        <begin position="1"/>
        <end position="19"/>
    </location>
</feature>
<dbReference type="PANTHER" id="PTHR42767">
    <property type="entry name" value="ENDO-BETA-1,6-GALACTANASE"/>
    <property type="match status" value="1"/>
</dbReference>
<dbReference type="InterPro" id="IPR013780">
    <property type="entry name" value="Glyco_hydro_b"/>
</dbReference>
<dbReference type="InterPro" id="IPR039514">
    <property type="entry name" value="6GAL-like"/>
</dbReference>
<comment type="caution">
    <text evidence="3">The sequence shown here is derived from an EMBL/GenBank/DDBJ whole genome shotgun (WGS) entry which is preliminary data.</text>
</comment>
<dbReference type="InterPro" id="IPR017853">
    <property type="entry name" value="GH"/>
</dbReference>
<name>A0AAE8MW56_9PEZI</name>
<dbReference type="Gene3D" id="3.20.20.80">
    <property type="entry name" value="Glycosidases"/>
    <property type="match status" value="1"/>
</dbReference>
<feature type="chain" id="PRO_5041926382" evidence="1">
    <location>
        <begin position="20"/>
        <end position="480"/>
    </location>
</feature>
<accession>A0AAE8MW56</accession>
<sequence>MVLLAPLSLAALTLPVVLADLTASINADSNWGTWEGWGTSLAWWAARFGDRDDLADAFFTLKSTTVNGETLPGLGFTIARYNAGASSWNTVNGDTKMVESSKIIRSRLVEGYWIDWASKDPSSSSWDWTVDAKQRAMLTKAIARGVTHTELFSNSPMWWMCKNKNPSGGPGGVENIQSWNLEDHAVYMATVAEQFRDRWNINFSTISPFNEPSADWWNDAGTQEGCHLNVPTQATIIGHLANHIASRGLSSKIAASDESYFDQAVSNLQNIGSSAISKISRINVHGYQGGSGRRDVLYNLAQEHQKPLWNSEFGNSGGNGADMAKMWLVDMRWMHPTAWVYWQVLDGAGWGLIDADNESGTMKGATQKYFVFAQLSRHIRPGMRILDSGDENVVAFYSAPEGKLVVVAVNWSTAQYINVDLGRFAGRPAEGSKVTRWSTKMADGGERYVKREDTTFQGTKFWSWFETNTIQTFEVTGVKI</sequence>
<dbReference type="GO" id="GO:0004553">
    <property type="term" value="F:hydrolase activity, hydrolyzing O-glycosyl compounds"/>
    <property type="evidence" value="ECO:0007669"/>
    <property type="project" value="InterPro"/>
</dbReference>
<dbReference type="InterPro" id="IPR039743">
    <property type="entry name" value="6GAL/EXGAL"/>
</dbReference>
<dbReference type="EMBL" id="ONZQ02000003">
    <property type="protein sequence ID" value="SPO00328.1"/>
    <property type="molecule type" value="Genomic_DNA"/>
</dbReference>
<keyword evidence="4" id="KW-1185">Reference proteome</keyword>
<dbReference type="Proteomes" id="UP001187682">
    <property type="component" value="Unassembled WGS sequence"/>
</dbReference>
<evidence type="ECO:0000259" key="2">
    <source>
        <dbReference type="Pfam" id="PF14587"/>
    </source>
</evidence>
<dbReference type="PANTHER" id="PTHR42767:SF1">
    <property type="entry name" value="ENDO-BETA-1,6-GALACTANASE-LIKE DOMAIN-CONTAINING PROTEIN"/>
    <property type="match status" value="1"/>
</dbReference>
<dbReference type="SUPFAM" id="SSF51445">
    <property type="entry name" value="(Trans)glycosidases"/>
    <property type="match status" value="1"/>
</dbReference>
<proteinExistence type="predicted"/>
<evidence type="ECO:0000256" key="1">
    <source>
        <dbReference type="SAM" id="SignalP"/>
    </source>
</evidence>
<dbReference type="AlphaFoldDB" id="A0AAE8MW56"/>
<gene>
    <name evidence="3" type="ORF">DNG_03173</name>
</gene>
<evidence type="ECO:0000313" key="4">
    <source>
        <dbReference type="Proteomes" id="UP001187682"/>
    </source>
</evidence>